<accession>A0A0C3D1Q5</accession>
<name>A0A0C3D1Q5_9AGAM</name>
<organism evidence="1 2">
    <name type="scientific">Scleroderma citrinum Foug A</name>
    <dbReference type="NCBI Taxonomy" id="1036808"/>
    <lineage>
        <taxon>Eukaryota</taxon>
        <taxon>Fungi</taxon>
        <taxon>Dikarya</taxon>
        <taxon>Basidiomycota</taxon>
        <taxon>Agaricomycotina</taxon>
        <taxon>Agaricomycetes</taxon>
        <taxon>Agaricomycetidae</taxon>
        <taxon>Boletales</taxon>
        <taxon>Sclerodermatineae</taxon>
        <taxon>Sclerodermataceae</taxon>
        <taxon>Scleroderma</taxon>
    </lineage>
</organism>
<dbReference type="AlphaFoldDB" id="A0A0C3D1Q5"/>
<gene>
    <name evidence="1" type="ORF">SCLCIDRAFT_34399</name>
</gene>
<dbReference type="EMBL" id="KN822497">
    <property type="protein sequence ID" value="KIM50339.1"/>
    <property type="molecule type" value="Genomic_DNA"/>
</dbReference>
<evidence type="ECO:0000313" key="2">
    <source>
        <dbReference type="Proteomes" id="UP000053989"/>
    </source>
</evidence>
<proteinExistence type="predicted"/>
<reference evidence="1 2" key="1">
    <citation type="submission" date="2014-04" db="EMBL/GenBank/DDBJ databases">
        <authorList>
            <consortium name="DOE Joint Genome Institute"/>
            <person name="Kuo A."/>
            <person name="Kohler A."/>
            <person name="Nagy L.G."/>
            <person name="Floudas D."/>
            <person name="Copeland A."/>
            <person name="Barry K.W."/>
            <person name="Cichocki N."/>
            <person name="Veneault-Fourrey C."/>
            <person name="LaButti K."/>
            <person name="Lindquist E.A."/>
            <person name="Lipzen A."/>
            <person name="Lundell T."/>
            <person name="Morin E."/>
            <person name="Murat C."/>
            <person name="Sun H."/>
            <person name="Tunlid A."/>
            <person name="Henrissat B."/>
            <person name="Grigoriev I.V."/>
            <person name="Hibbett D.S."/>
            <person name="Martin F."/>
            <person name="Nordberg H.P."/>
            <person name="Cantor M.N."/>
            <person name="Hua S.X."/>
        </authorList>
    </citation>
    <scope>NUCLEOTIDE SEQUENCE [LARGE SCALE GENOMIC DNA]</scope>
    <source>
        <strain evidence="1 2">Foug A</strain>
    </source>
</reference>
<reference evidence="2" key="2">
    <citation type="submission" date="2015-01" db="EMBL/GenBank/DDBJ databases">
        <title>Evolutionary Origins and Diversification of the Mycorrhizal Mutualists.</title>
        <authorList>
            <consortium name="DOE Joint Genome Institute"/>
            <consortium name="Mycorrhizal Genomics Consortium"/>
            <person name="Kohler A."/>
            <person name="Kuo A."/>
            <person name="Nagy L.G."/>
            <person name="Floudas D."/>
            <person name="Copeland A."/>
            <person name="Barry K.W."/>
            <person name="Cichocki N."/>
            <person name="Veneault-Fourrey C."/>
            <person name="LaButti K."/>
            <person name="Lindquist E.A."/>
            <person name="Lipzen A."/>
            <person name="Lundell T."/>
            <person name="Morin E."/>
            <person name="Murat C."/>
            <person name="Riley R."/>
            <person name="Ohm R."/>
            <person name="Sun H."/>
            <person name="Tunlid A."/>
            <person name="Henrissat B."/>
            <person name="Grigoriev I.V."/>
            <person name="Hibbett D.S."/>
            <person name="Martin F."/>
        </authorList>
    </citation>
    <scope>NUCLEOTIDE SEQUENCE [LARGE SCALE GENOMIC DNA]</scope>
    <source>
        <strain evidence="2">Foug A</strain>
    </source>
</reference>
<evidence type="ECO:0000313" key="1">
    <source>
        <dbReference type="EMBL" id="KIM50339.1"/>
    </source>
</evidence>
<protein>
    <submittedName>
        <fullName evidence="1">Uncharacterized protein</fullName>
    </submittedName>
</protein>
<dbReference type="Proteomes" id="UP000053989">
    <property type="component" value="Unassembled WGS sequence"/>
</dbReference>
<dbReference type="STRING" id="1036808.A0A0C3D1Q5"/>
<dbReference type="HOGENOM" id="CLU_1403204_0_0_1"/>
<keyword evidence="2" id="KW-1185">Reference proteome</keyword>
<dbReference type="OrthoDB" id="2693013at2759"/>
<sequence>MDEVTDALGVSDRSTNRWADNYEEFGHLEKPSVLHDLHELIRENPSLFLDEIDEWLAIYHDQPISTTAIHDNLRDLGLRLKVGGPDDTANRNSVTRVESMSPSFRSPSLLPSCRSQCFPPPFPRLTSSQLVRNELATRGTQDLDGIPLRYEYVAIPSADPYPLTGTLGSSISCAADVCVLFTTFGMFGTVSDAV</sequence>
<dbReference type="InParanoid" id="A0A0C3D1Q5"/>